<organism evidence="4 5">
    <name type="scientific">Virgibacillus salarius</name>
    <dbReference type="NCBI Taxonomy" id="447199"/>
    <lineage>
        <taxon>Bacteria</taxon>
        <taxon>Bacillati</taxon>
        <taxon>Bacillota</taxon>
        <taxon>Bacilli</taxon>
        <taxon>Bacillales</taxon>
        <taxon>Bacillaceae</taxon>
        <taxon>Virgibacillus</taxon>
    </lineage>
</organism>
<dbReference type="Gene3D" id="3.50.50.60">
    <property type="entry name" value="FAD/NAD(P)-binding domain"/>
    <property type="match status" value="1"/>
</dbReference>
<dbReference type="RefSeq" id="WP_166530152.1">
    <property type="nucleotide sequence ID" value="NZ_JAGSOT010000015.1"/>
</dbReference>
<gene>
    <name evidence="4" type="ORF">KCX74_06815</name>
</gene>
<evidence type="ECO:0000313" key="5">
    <source>
        <dbReference type="Proteomes" id="UP000675284"/>
    </source>
</evidence>
<keyword evidence="1" id="KW-0560">Oxidoreductase</keyword>
<dbReference type="InterPro" id="IPR036188">
    <property type="entry name" value="FAD/NAD-bd_sf"/>
</dbReference>
<dbReference type="PANTHER" id="PTHR13789">
    <property type="entry name" value="MONOOXYGENASE"/>
    <property type="match status" value="1"/>
</dbReference>
<dbReference type="EMBL" id="JAGSOT010000015">
    <property type="protein sequence ID" value="MBR7795754.1"/>
    <property type="molecule type" value="Genomic_DNA"/>
</dbReference>
<dbReference type="NCBIfam" id="NF005243">
    <property type="entry name" value="PRK06753.1"/>
    <property type="match status" value="1"/>
</dbReference>
<evidence type="ECO:0000256" key="2">
    <source>
        <dbReference type="ARBA" id="ARBA00023033"/>
    </source>
</evidence>
<dbReference type="PRINTS" id="PR00420">
    <property type="entry name" value="RNGMNOXGNASE"/>
</dbReference>
<evidence type="ECO:0000313" key="4">
    <source>
        <dbReference type="EMBL" id="MBR7795754.1"/>
    </source>
</evidence>
<proteinExistence type="predicted"/>
<dbReference type="GO" id="GO:0071949">
    <property type="term" value="F:FAD binding"/>
    <property type="evidence" value="ECO:0007669"/>
    <property type="project" value="InterPro"/>
</dbReference>
<dbReference type="Pfam" id="PF01494">
    <property type="entry name" value="FAD_binding_3"/>
    <property type="match status" value="1"/>
</dbReference>
<dbReference type="GO" id="GO:0004497">
    <property type="term" value="F:monooxygenase activity"/>
    <property type="evidence" value="ECO:0007669"/>
    <property type="project" value="UniProtKB-KW"/>
</dbReference>
<dbReference type="InterPro" id="IPR002938">
    <property type="entry name" value="FAD-bd"/>
</dbReference>
<protein>
    <submittedName>
        <fullName evidence="4">FAD-dependent monooxygenase</fullName>
    </submittedName>
</protein>
<dbReference type="SUPFAM" id="SSF51905">
    <property type="entry name" value="FAD/NAD(P)-binding domain"/>
    <property type="match status" value="1"/>
</dbReference>
<keyword evidence="2 4" id="KW-0503">Monooxygenase</keyword>
<dbReference type="PANTHER" id="PTHR13789:SF309">
    <property type="entry name" value="PUTATIVE (AFU_ORTHOLOGUE AFUA_6G14510)-RELATED"/>
    <property type="match status" value="1"/>
</dbReference>
<accession>A0A941I8L9</accession>
<sequence length="379" mass="43335">MKKVIILGGGIAGLSTAIALQRLGMNVQVFEKALKLEPVGAGIILAPNVIRIFEEWGITQKLKKHGQFINRFVISSDKGKTLSKLNESLFPEQTIAIHRADLHHILLEELKSVPVYFGKKAVECRQHRHGVTVLMNDGEEVKGDMLIAADGIHSVIRKQLLPNISLRYAGYTCWRGVTQIDNHMNLNAELHELWGPNGRFGYLPISKTKAYWYMLINTRPNDHLISNYFLSDLIKRLENYPQHVTDFVKLIENNHVLKHDIYDIPTIDQYVFDNIALIGDAAHAMTPNLGQGACQGIEDAYILGMSLFNHPDSGLQAYQKERVDRANKISKISRRVGIMAQFEHPFLCRIRNLMMKTTPQAFYRKQNQFIYNYRYEYST</sequence>
<evidence type="ECO:0000256" key="1">
    <source>
        <dbReference type="ARBA" id="ARBA00023002"/>
    </source>
</evidence>
<keyword evidence="5" id="KW-1185">Reference proteome</keyword>
<feature type="domain" description="FAD-binding" evidence="3">
    <location>
        <begin position="3"/>
        <end position="329"/>
    </location>
</feature>
<name>A0A941I8L9_9BACI</name>
<dbReference type="Proteomes" id="UP000675284">
    <property type="component" value="Unassembled WGS sequence"/>
</dbReference>
<reference evidence="4" key="1">
    <citation type="submission" date="2021-04" db="EMBL/GenBank/DDBJ databases">
        <title>Isolation and polyphasic classification of algal microorganism.</title>
        <authorList>
            <person name="Wang S."/>
        </authorList>
    </citation>
    <scope>NUCLEOTIDE SEQUENCE</scope>
    <source>
        <strain evidence="4">720a</strain>
    </source>
</reference>
<dbReference type="InterPro" id="IPR050493">
    <property type="entry name" value="FAD-dep_Monooxygenase_BioMet"/>
</dbReference>
<comment type="caution">
    <text evidence="4">The sequence shown here is derived from an EMBL/GenBank/DDBJ whole genome shotgun (WGS) entry which is preliminary data.</text>
</comment>
<evidence type="ECO:0000259" key="3">
    <source>
        <dbReference type="Pfam" id="PF01494"/>
    </source>
</evidence>
<dbReference type="AlphaFoldDB" id="A0A941I8L9"/>